<protein>
    <submittedName>
        <fullName evidence="1">Uncharacterized protein</fullName>
    </submittedName>
</protein>
<reference evidence="1 2" key="1">
    <citation type="journal article" date="2019" name="Sci. Rep.">
        <title>Comparative genomics of chytrid fungi reveal insights into the obligate biotrophic and pathogenic lifestyle of Synchytrium endobioticum.</title>
        <authorList>
            <person name="van de Vossenberg B.T.L.H."/>
            <person name="Warris S."/>
            <person name="Nguyen H.D.T."/>
            <person name="van Gent-Pelzer M.P.E."/>
            <person name="Joly D.L."/>
            <person name="van de Geest H.C."/>
            <person name="Bonants P.J.M."/>
            <person name="Smith D.S."/>
            <person name="Levesque C.A."/>
            <person name="van der Lee T.A.J."/>
        </authorList>
    </citation>
    <scope>NUCLEOTIDE SEQUENCE [LARGE SCALE GENOMIC DNA]</scope>
    <source>
        <strain evidence="1 2">CBS 675.73</strain>
    </source>
</reference>
<dbReference type="EMBL" id="QEAP01000032">
    <property type="protein sequence ID" value="TPX76961.1"/>
    <property type="molecule type" value="Genomic_DNA"/>
</dbReference>
<organism evidence="1 2">
    <name type="scientific">Chytriomyces confervae</name>
    <dbReference type="NCBI Taxonomy" id="246404"/>
    <lineage>
        <taxon>Eukaryota</taxon>
        <taxon>Fungi</taxon>
        <taxon>Fungi incertae sedis</taxon>
        <taxon>Chytridiomycota</taxon>
        <taxon>Chytridiomycota incertae sedis</taxon>
        <taxon>Chytridiomycetes</taxon>
        <taxon>Chytridiales</taxon>
        <taxon>Chytriomycetaceae</taxon>
        <taxon>Chytriomyces</taxon>
    </lineage>
</organism>
<gene>
    <name evidence="1" type="ORF">CcCBS67573_g01761</name>
</gene>
<accession>A0A507FKK9</accession>
<evidence type="ECO:0000313" key="1">
    <source>
        <dbReference type="EMBL" id="TPX76961.1"/>
    </source>
</evidence>
<comment type="caution">
    <text evidence="1">The sequence shown here is derived from an EMBL/GenBank/DDBJ whole genome shotgun (WGS) entry which is preliminary data.</text>
</comment>
<sequence length="250" mass="28451">MPLILRIERGDKESRPIALETEPDVAFEAVLDAILCQFGVDDIRMDASLSIFTKSNPPIQISSTEHLTSLLQYASSSEWSANDRPSYLCRNTHCVFVDLVVFVQEHHNTLENALAHHAENVEVEHPDSPTDEYCRNQNMELDASEGVDETRFTSLDETSINFDDFEDSASVENTLKPKDVIEILQDINYYICAEVSPVKSWVSKEKNLIRESASLIRITYQRWRDYLTIHFQSGSSVAFTRSTEVNADKI</sequence>
<proteinExistence type="predicted"/>
<dbReference type="AlphaFoldDB" id="A0A507FKK9"/>
<evidence type="ECO:0000313" key="2">
    <source>
        <dbReference type="Proteomes" id="UP000320333"/>
    </source>
</evidence>
<dbReference type="Proteomes" id="UP000320333">
    <property type="component" value="Unassembled WGS sequence"/>
</dbReference>
<name>A0A507FKK9_9FUNG</name>
<dbReference type="OrthoDB" id="2102974at2759"/>
<keyword evidence="2" id="KW-1185">Reference proteome</keyword>